<dbReference type="GO" id="GO:0022857">
    <property type="term" value="F:transmembrane transporter activity"/>
    <property type="evidence" value="ECO:0007669"/>
    <property type="project" value="InterPro"/>
</dbReference>
<organism evidence="3 4">
    <name type="scientific">Micrococcus cohnii</name>
    <dbReference type="NCBI Taxonomy" id="993416"/>
    <lineage>
        <taxon>Bacteria</taxon>
        <taxon>Bacillati</taxon>
        <taxon>Actinomycetota</taxon>
        <taxon>Actinomycetes</taxon>
        <taxon>Micrococcales</taxon>
        <taxon>Micrococcaceae</taxon>
        <taxon>Micrococcus</taxon>
    </lineage>
</organism>
<dbReference type="Gene3D" id="3.40.190.120">
    <property type="entry name" value="Osmoprotection protein (prox), domain 2"/>
    <property type="match status" value="1"/>
</dbReference>
<evidence type="ECO:0000256" key="1">
    <source>
        <dbReference type="SAM" id="SignalP"/>
    </source>
</evidence>
<feature type="signal peptide" evidence="1">
    <location>
        <begin position="1"/>
        <end position="26"/>
    </location>
</feature>
<dbReference type="SUPFAM" id="SSF53850">
    <property type="entry name" value="Periplasmic binding protein-like II"/>
    <property type="match status" value="1"/>
</dbReference>
<dbReference type="AlphaFoldDB" id="A0A7W7M3F9"/>
<evidence type="ECO:0000313" key="4">
    <source>
        <dbReference type="Proteomes" id="UP000540191"/>
    </source>
</evidence>
<dbReference type="Proteomes" id="UP000540191">
    <property type="component" value="Unassembled WGS sequence"/>
</dbReference>
<keyword evidence="4" id="KW-1185">Reference proteome</keyword>
<proteinExistence type="predicted"/>
<reference evidence="3 4" key="1">
    <citation type="submission" date="2020-08" db="EMBL/GenBank/DDBJ databases">
        <title>Sequencing the genomes of 1000 actinobacteria strains.</title>
        <authorList>
            <person name="Klenk H.-P."/>
        </authorList>
    </citation>
    <scope>NUCLEOTIDE SEQUENCE [LARGE SCALE GENOMIC DNA]</scope>
    <source>
        <strain evidence="3 4">DSM 23974</strain>
    </source>
</reference>
<dbReference type="CDD" id="cd13611">
    <property type="entry name" value="PBP2_YehZ"/>
    <property type="match status" value="1"/>
</dbReference>
<feature type="domain" description="ABC-type glycine betaine transport system substrate-binding" evidence="2">
    <location>
        <begin position="52"/>
        <end position="316"/>
    </location>
</feature>
<dbReference type="RefSeq" id="WP_184241337.1">
    <property type="nucleotide sequence ID" value="NZ_JACHNA010000001.1"/>
</dbReference>
<dbReference type="EMBL" id="JACHNA010000001">
    <property type="protein sequence ID" value="MBB4735602.1"/>
    <property type="molecule type" value="Genomic_DNA"/>
</dbReference>
<feature type="chain" id="PRO_5030976187" evidence="1">
    <location>
        <begin position="27"/>
        <end position="325"/>
    </location>
</feature>
<evidence type="ECO:0000259" key="2">
    <source>
        <dbReference type="Pfam" id="PF04069"/>
    </source>
</evidence>
<accession>A0A7W7M3F9</accession>
<dbReference type="InterPro" id="IPR007210">
    <property type="entry name" value="ABC_Gly_betaine_transp_sub-bd"/>
</dbReference>
<sequence>MRTTRTRRLRLGLTALSLTAVLTSCGLGTSGGYVPTAELSGELEDVQLDGVEVSVGSKNFTEQVLLGKMMVILLESGGAEAEDLTNIPGSSSARQALLEGIIDFQWEYTGTAWITYMGNTDPVPDVRGQWQAVRDADAENGLVWSEPAELDNTYAFTMTREKSERLDVDSLDDLKDLPAKELSFCVDAEFLARNDGFRPMLDAYGIPEVPESRLKTMDAGAIYQAVDNGECTFGEAFATDGRIPALDLVVLEDPKPYFPKYNLSGVVNEQTLQEHPELRPVIAAVTQRLDNETMAELNKRVDVDGEEPADVAYDWLLSEGLIRQP</sequence>
<dbReference type="Gene3D" id="3.40.190.10">
    <property type="entry name" value="Periplasmic binding protein-like II"/>
    <property type="match status" value="1"/>
</dbReference>
<protein>
    <submittedName>
        <fullName evidence="3">Osmoprotectant transport system substrate-binding protein</fullName>
    </submittedName>
</protein>
<comment type="caution">
    <text evidence="3">The sequence shown here is derived from an EMBL/GenBank/DDBJ whole genome shotgun (WGS) entry which is preliminary data.</text>
</comment>
<evidence type="ECO:0000313" key="3">
    <source>
        <dbReference type="EMBL" id="MBB4735602.1"/>
    </source>
</evidence>
<name>A0A7W7M3F9_9MICC</name>
<keyword evidence="1" id="KW-0732">Signal</keyword>
<dbReference type="PROSITE" id="PS51257">
    <property type="entry name" value="PROKAR_LIPOPROTEIN"/>
    <property type="match status" value="1"/>
</dbReference>
<gene>
    <name evidence="3" type="ORF">HDA30_001110</name>
</gene>
<dbReference type="GO" id="GO:0043190">
    <property type="term" value="C:ATP-binding cassette (ABC) transporter complex"/>
    <property type="evidence" value="ECO:0007669"/>
    <property type="project" value="InterPro"/>
</dbReference>
<dbReference type="Pfam" id="PF04069">
    <property type="entry name" value="OpuAC"/>
    <property type="match status" value="1"/>
</dbReference>